<keyword evidence="3" id="KW-0808">Transferase</keyword>
<keyword evidence="6" id="KW-0067">ATP-binding</keyword>
<sequence length="334" mass="36435">MLPFCFALPEFAKDRDDALTRFQALTLDSHYKGEGSIARVVAATCPTSGKRFAAKRVSLPRESQERSQVLQRVARESAVAQALATQQPFPEGLVRHHACVYDDAANTVIFIMQLCEGPNLAELRRQQQEARGRLPEARVKHIVRQVAAALGQLHRLGFLCVDLKAENVVIAPTEQDPDRVLLADFDLCRDLPGSGSSTCADMLAKLDPAAAALSGPARDASERVWGTAEYLAYELLKDGPLAYSAASDWWALGVLTYELLYGRAPYSAPTLDGVLHRITHYSPAFTPPEDGGPKVSGAMVQFIRALLRHRPDMRLGARGGMQEVLGHPGLQQGV</sequence>
<dbReference type="Gene3D" id="1.10.510.10">
    <property type="entry name" value="Transferase(Phosphotransferase) domain 1"/>
    <property type="match status" value="1"/>
</dbReference>
<keyword evidence="4" id="KW-0547">Nucleotide-binding</keyword>
<dbReference type="GO" id="GO:0035556">
    <property type="term" value="P:intracellular signal transduction"/>
    <property type="evidence" value="ECO:0007669"/>
    <property type="project" value="TreeGrafter"/>
</dbReference>
<evidence type="ECO:0000256" key="1">
    <source>
        <dbReference type="ARBA" id="ARBA00012513"/>
    </source>
</evidence>
<dbReference type="PANTHER" id="PTHR24356:SF1">
    <property type="entry name" value="SERINE_THREONINE-PROTEIN KINASE GREATWALL"/>
    <property type="match status" value="1"/>
</dbReference>
<evidence type="ECO:0000256" key="7">
    <source>
        <dbReference type="ARBA" id="ARBA00047899"/>
    </source>
</evidence>
<dbReference type="AlphaFoldDB" id="A0A835SKV6"/>
<evidence type="ECO:0000259" key="9">
    <source>
        <dbReference type="PROSITE" id="PS50011"/>
    </source>
</evidence>
<dbReference type="InterPro" id="IPR011009">
    <property type="entry name" value="Kinase-like_dom_sf"/>
</dbReference>
<keyword evidence="2" id="KW-0723">Serine/threonine-protein kinase</keyword>
<dbReference type="Gene3D" id="3.30.200.20">
    <property type="entry name" value="Phosphorylase Kinase, domain 1"/>
    <property type="match status" value="1"/>
</dbReference>
<dbReference type="GO" id="GO:0004674">
    <property type="term" value="F:protein serine/threonine kinase activity"/>
    <property type="evidence" value="ECO:0007669"/>
    <property type="project" value="UniProtKB-KW"/>
</dbReference>
<dbReference type="EMBL" id="JAEHOC010000032">
    <property type="protein sequence ID" value="KAG2428948.1"/>
    <property type="molecule type" value="Genomic_DNA"/>
</dbReference>
<feature type="domain" description="Protein kinase" evidence="9">
    <location>
        <begin position="26"/>
        <end position="330"/>
    </location>
</feature>
<dbReference type="PANTHER" id="PTHR24356">
    <property type="entry name" value="SERINE/THREONINE-PROTEIN KINASE"/>
    <property type="match status" value="1"/>
</dbReference>
<dbReference type="GO" id="GO:0005524">
    <property type="term" value="F:ATP binding"/>
    <property type="evidence" value="ECO:0007669"/>
    <property type="project" value="UniProtKB-KW"/>
</dbReference>
<reference evidence="10" key="1">
    <citation type="journal article" date="2020" name="bioRxiv">
        <title>Comparative genomics of Chlamydomonas.</title>
        <authorList>
            <person name="Craig R.J."/>
            <person name="Hasan A.R."/>
            <person name="Ness R.W."/>
            <person name="Keightley P.D."/>
        </authorList>
    </citation>
    <scope>NUCLEOTIDE SEQUENCE</scope>
    <source>
        <strain evidence="10">SAG 7.73</strain>
    </source>
</reference>
<organism evidence="10 11">
    <name type="scientific">Chlamydomonas incerta</name>
    <dbReference type="NCBI Taxonomy" id="51695"/>
    <lineage>
        <taxon>Eukaryota</taxon>
        <taxon>Viridiplantae</taxon>
        <taxon>Chlorophyta</taxon>
        <taxon>core chlorophytes</taxon>
        <taxon>Chlorophyceae</taxon>
        <taxon>CS clade</taxon>
        <taxon>Chlamydomonadales</taxon>
        <taxon>Chlamydomonadaceae</taxon>
        <taxon>Chlamydomonas</taxon>
    </lineage>
</organism>
<evidence type="ECO:0000256" key="2">
    <source>
        <dbReference type="ARBA" id="ARBA00022527"/>
    </source>
</evidence>
<evidence type="ECO:0000256" key="8">
    <source>
        <dbReference type="ARBA" id="ARBA00048679"/>
    </source>
</evidence>
<dbReference type="SMART" id="SM00220">
    <property type="entry name" value="S_TKc"/>
    <property type="match status" value="1"/>
</dbReference>
<accession>A0A835SKV6</accession>
<evidence type="ECO:0000256" key="3">
    <source>
        <dbReference type="ARBA" id="ARBA00022679"/>
    </source>
</evidence>
<dbReference type="Proteomes" id="UP000650467">
    <property type="component" value="Unassembled WGS sequence"/>
</dbReference>
<keyword evidence="5" id="KW-0418">Kinase</keyword>
<evidence type="ECO:0000256" key="5">
    <source>
        <dbReference type="ARBA" id="ARBA00022777"/>
    </source>
</evidence>
<comment type="catalytic activity">
    <reaction evidence="8">
        <text>L-seryl-[protein] + ATP = O-phospho-L-seryl-[protein] + ADP + H(+)</text>
        <dbReference type="Rhea" id="RHEA:17989"/>
        <dbReference type="Rhea" id="RHEA-COMP:9863"/>
        <dbReference type="Rhea" id="RHEA-COMP:11604"/>
        <dbReference type="ChEBI" id="CHEBI:15378"/>
        <dbReference type="ChEBI" id="CHEBI:29999"/>
        <dbReference type="ChEBI" id="CHEBI:30616"/>
        <dbReference type="ChEBI" id="CHEBI:83421"/>
        <dbReference type="ChEBI" id="CHEBI:456216"/>
        <dbReference type="EC" id="2.7.11.1"/>
    </reaction>
</comment>
<dbReference type="OrthoDB" id="432483at2759"/>
<keyword evidence="11" id="KW-1185">Reference proteome</keyword>
<dbReference type="SUPFAM" id="SSF56112">
    <property type="entry name" value="Protein kinase-like (PK-like)"/>
    <property type="match status" value="1"/>
</dbReference>
<evidence type="ECO:0000313" key="10">
    <source>
        <dbReference type="EMBL" id="KAG2428948.1"/>
    </source>
</evidence>
<dbReference type="Pfam" id="PF00069">
    <property type="entry name" value="Pkinase"/>
    <property type="match status" value="1"/>
</dbReference>
<name>A0A835SKV6_CHLIN</name>
<comment type="catalytic activity">
    <reaction evidence="7">
        <text>L-threonyl-[protein] + ATP = O-phospho-L-threonyl-[protein] + ADP + H(+)</text>
        <dbReference type="Rhea" id="RHEA:46608"/>
        <dbReference type="Rhea" id="RHEA-COMP:11060"/>
        <dbReference type="Rhea" id="RHEA-COMP:11605"/>
        <dbReference type="ChEBI" id="CHEBI:15378"/>
        <dbReference type="ChEBI" id="CHEBI:30013"/>
        <dbReference type="ChEBI" id="CHEBI:30616"/>
        <dbReference type="ChEBI" id="CHEBI:61977"/>
        <dbReference type="ChEBI" id="CHEBI:456216"/>
        <dbReference type="EC" id="2.7.11.1"/>
    </reaction>
</comment>
<evidence type="ECO:0000256" key="4">
    <source>
        <dbReference type="ARBA" id="ARBA00022741"/>
    </source>
</evidence>
<gene>
    <name evidence="10" type="ORF">HXX76_011192</name>
</gene>
<dbReference type="InterPro" id="IPR050236">
    <property type="entry name" value="Ser_Thr_kinase_AGC"/>
</dbReference>
<protein>
    <recommendedName>
        <fullName evidence="1">non-specific serine/threonine protein kinase</fullName>
        <ecNumber evidence="1">2.7.11.1</ecNumber>
    </recommendedName>
</protein>
<dbReference type="InterPro" id="IPR000719">
    <property type="entry name" value="Prot_kinase_dom"/>
</dbReference>
<evidence type="ECO:0000313" key="11">
    <source>
        <dbReference type="Proteomes" id="UP000650467"/>
    </source>
</evidence>
<dbReference type="EC" id="2.7.11.1" evidence="1"/>
<evidence type="ECO:0000256" key="6">
    <source>
        <dbReference type="ARBA" id="ARBA00022840"/>
    </source>
</evidence>
<proteinExistence type="predicted"/>
<dbReference type="PROSITE" id="PS50011">
    <property type="entry name" value="PROTEIN_KINASE_DOM"/>
    <property type="match status" value="1"/>
</dbReference>
<comment type="caution">
    <text evidence="10">The sequence shown here is derived from an EMBL/GenBank/DDBJ whole genome shotgun (WGS) entry which is preliminary data.</text>
</comment>